<reference evidence="5 6" key="2">
    <citation type="journal article" date="2011" name="Stand. Genomic Sci.">
        <title>Complete genome sequence of Truepera radiovictrix type strain (RQ-24).</title>
        <authorList>
            <person name="Ivanova N."/>
            <person name="Rohde C."/>
            <person name="Munk C."/>
            <person name="Nolan M."/>
            <person name="Lucas S."/>
            <person name="Del Rio T.G."/>
            <person name="Tice H."/>
            <person name="Deshpande S."/>
            <person name="Cheng J.F."/>
            <person name="Tapia R."/>
            <person name="Han C."/>
            <person name="Goodwin L."/>
            <person name="Pitluck S."/>
            <person name="Liolios K."/>
            <person name="Mavromatis K."/>
            <person name="Mikhailova N."/>
            <person name="Pati A."/>
            <person name="Chen A."/>
            <person name="Palaniappan K."/>
            <person name="Land M."/>
            <person name="Hauser L."/>
            <person name="Chang Y.J."/>
            <person name="Jeffries C.D."/>
            <person name="Brambilla E."/>
            <person name="Rohde M."/>
            <person name="Goker M."/>
            <person name="Tindall B.J."/>
            <person name="Woyke T."/>
            <person name="Bristow J."/>
            <person name="Eisen J.A."/>
            <person name="Markowitz V."/>
            <person name="Hugenholtz P."/>
            <person name="Kyrpides N.C."/>
            <person name="Klenk H.P."/>
            <person name="Lapidus A."/>
        </authorList>
    </citation>
    <scope>NUCLEOTIDE SEQUENCE [LARGE SCALE GENOMIC DNA]</scope>
    <source>
        <strain evidence="6">DSM 17093 / CIP 108686 / LMG 22925 / RQ-24</strain>
    </source>
</reference>
<dbReference type="eggNOG" id="COG1063">
    <property type="taxonomic scope" value="Bacteria"/>
</dbReference>
<dbReference type="GO" id="GO:0046872">
    <property type="term" value="F:metal ion binding"/>
    <property type="evidence" value="ECO:0007669"/>
    <property type="project" value="UniProtKB-KW"/>
</dbReference>
<dbReference type="InterPro" id="IPR050129">
    <property type="entry name" value="Zn_alcohol_dh"/>
</dbReference>
<dbReference type="Gene3D" id="3.40.50.720">
    <property type="entry name" value="NAD(P)-binding Rossmann-like Domain"/>
    <property type="match status" value="1"/>
</dbReference>
<dbReference type="KEGG" id="tra:Trad_2186"/>
<dbReference type="Gene3D" id="3.90.180.10">
    <property type="entry name" value="Medium-chain alcohol dehydrogenases, catalytic domain"/>
    <property type="match status" value="1"/>
</dbReference>
<evidence type="ECO:0000259" key="4">
    <source>
        <dbReference type="SMART" id="SM00829"/>
    </source>
</evidence>
<dbReference type="OrthoDB" id="239596at2"/>
<accession>D7CRX0</accession>
<dbReference type="AlphaFoldDB" id="D7CRX0"/>
<dbReference type="InterPro" id="IPR013149">
    <property type="entry name" value="ADH-like_C"/>
</dbReference>
<sequence length="338" mass="35506">MTRTPPDTLPSTMRALVLTRIGELQLREVPLPEPQPGDALLKVRAVGVCGSDLHGYTGRTGRRVPPLVMGHEATAEVVGVGEGVDLPIGTRVAVHPIVQTARGRRLMGMDAPGAYAEYVVWPARNLYPLPETLDFEAGAFAEPLAVAVHAVNFIPLGPEDTVFIAGAGPIGLLCASVLLHAGVQQVVVSDTSAARLGVARAIGVHAALNPAETDLPAALQDLTGGRGADACIEAVGVSATVAQALDCAKDGGTVVWLGNNARVVEVDMQTVVTRELRVLGSYGMSHEDFRQALELLAGGHIPTAELVHRRARLEEGATLFDELLASPEVVKCLITPHR</sequence>
<dbReference type="EMBL" id="CP002049">
    <property type="protein sequence ID" value="ADI15298.1"/>
    <property type="molecule type" value="Genomic_DNA"/>
</dbReference>
<dbReference type="InterPro" id="IPR036291">
    <property type="entry name" value="NAD(P)-bd_dom_sf"/>
</dbReference>
<dbReference type="Proteomes" id="UP000000379">
    <property type="component" value="Chromosome"/>
</dbReference>
<dbReference type="SUPFAM" id="SSF50129">
    <property type="entry name" value="GroES-like"/>
    <property type="match status" value="1"/>
</dbReference>
<evidence type="ECO:0000256" key="3">
    <source>
        <dbReference type="ARBA" id="ARBA00023002"/>
    </source>
</evidence>
<keyword evidence="6" id="KW-1185">Reference proteome</keyword>
<keyword evidence="3" id="KW-0560">Oxidoreductase</keyword>
<organism evidence="5 6">
    <name type="scientific">Truepera radiovictrix (strain DSM 17093 / CIP 108686 / LMG 22925 / RQ-24)</name>
    <dbReference type="NCBI Taxonomy" id="649638"/>
    <lineage>
        <taxon>Bacteria</taxon>
        <taxon>Thermotogati</taxon>
        <taxon>Deinococcota</taxon>
        <taxon>Deinococci</taxon>
        <taxon>Trueperales</taxon>
        <taxon>Trueperaceae</taxon>
        <taxon>Truepera</taxon>
    </lineage>
</organism>
<protein>
    <submittedName>
        <fullName evidence="5">Alcohol dehydrogenase zinc-binding domain protein</fullName>
    </submittedName>
</protein>
<keyword evidence="1" id="KW-0479">Metal-binding</keyword>
<proteinExistence type="predicted"/>
<dbReference type="STRING" id="649638.Trad_2186"/>
<gene>
    <name evidence="5" type="ordered locus">Trad_2186</name>
</gene>
<dbReference type="Pfam" id="PF08240">
    <property type="entry name" value="ADH_N"/>
    <property type="match status" value="1"/>
</dbReference>
<dbReference type="InterPro" id="IPR011032">
    <property type="entry name" value="GroES-like_sf"/>
</dbReference>
<dbReference type="RefSeq" id="WP_013178662.1">
    <property type="nucleotide sequence ID" value="NC_014221.1"/>
</dbReference>
<evidence type="ECO:0000313" key="6">
    <source>
        <dbReference type="Proteomes" id="UP000000379"/>
    </source>
</evidence>
<evidence type="ECO:0000313" key="5">
    <source>
        <dbReference type="EMBL" id="ADI15298.1"/>
    </source>
</evidence>
<reference evidence="6" key="1">
    <citation type="submission" date="2010-05" db="EMBL/GenBank/DDBJ databases">
        <title>The complete genome of Truepera radiovictris DSM 17093.</title>
        <authorList>
            <consortium name="US DOE Joint Genome Institute (JGI-PGF)"/>
            <person name="Lucas S."/>
            <person name="Copeland A."/>
            <person name="Lapidus A."/>
            <person name="Glavina del Rio T."/>
            <person name="Dalin E."/>
            <person name="Tice H."/>
            <person name="Bruce D."/>
            <person name="Goodwin L."/>
            <person name="Pitluck S."/>
            <person name="Kyrpides N."/>
            <person name="Mavromatis K."/>
            <person name="Ovchinnikova G."/>
            <person name="Munk A.C."/>
            <person name="Detter J.C."/>
            <person name="Han C."/>
            <person name="Tapia R."/>
            <person name="Land M."/>
            <person name="Hauser L."/>
            <person name="Markowitz V."/>
            <person name="Cheng J.-F."/>
            <person name="Hugenholtz P."/>
            <person name="Woyke T."/>
            <person name="Wu D."/>
            <person name="Tindall B."/>
            <person name="Pomrenke H.G."/>
            <person name="Brambilla E."/>
            <person name="Klenk H.-P."/>
            <person name="Eisen J.A."/>
        </authorList>
    </citation>
    <scope>NUCLEOTIDE SEQUENCE [LARGE SCALE GENOMIC DNA]</scope>
    <source>
        <strain evidence="6">DSM 17093 / CIP 108686 / LMG 22925 / RQ-24</strain>
    </source>
</reference>
<evidence type="ECO:0000256" key="2">
    <source>
        <dbReference type="ARBA" id="ARBA00022833"/>
    </source>
</evidence>
<dbReference type="GO" id="GO:0016491">
    <property type="term" value="F:oxidoreductase activity"/>
    <property type="evidence" value="ECO:0007669"/>
    <property type="project" value="UniProtKB-KW"/>
</dbReference>
<dbReference type="PANTHER" id="PTHR43401">
    <property type="entry name" value="L-THREONINE 3-DEHYDROGENASE"/>
    <property type="match status" value="1"/>
</dbReference>
<evidence type="ECO:0000256" key="1">
    <source>
        <dbReference type="ARBA" id="ARBA00022723"/>
    </source>
</evidence>
<dbReference type="SMART" id="SM00829">
    <property type="entry name" value="PKS_ER"/>
    <property type="match status" value="1"/>
</dbReference>
<dbReference type="HOGENOM" id="CLU_026673_11_0_0"/>
<dbReference type="PANTHER" id="PTHR43401:SF2">
    <property type="entry name" value="L-THREONINE 3-DEHYDROGENASE"/>
    <property type="match status" value="1"/>
</dbReference>
<feature type="domain" description="Enoyl reductase (ER)" evidence="4">
    <location>
        <begin position="19"/>
        <end position="319"/>
    </location>
</feature>
<dbReference type="SUPFAM" id="SSF51735">
    <property type="entry name" value="NAD(P)-binding Rossmann-fold domains"/>
    <property type="match status" value="1"/>
</dbReference>
<dbReference type="InterPro" id="IPR013154">
    <property type="entry name" value="ADH-like_N"/>
</dbReference>
<dbReference type="InterPro" id="IPR020843">
    <property type="entry name" value="ER"/>
</dbReference>
<name>D7CRX0_TRURR</name>
<dbReference type="Pfam" id="PF00107">
    <property type="entry name" value="ADH_zinc_N"/>
    <property type="match status" value="1"/>
</dbReference>
<keyword evidence="2" id="KW-0862">Zinc</keyword>